<reference evidence="3" key="1">
    <citation type="journal article" date="2022" name="Int. J. Syst. Evol. Microbiol.">
        <title>Pseudomonas aegrilactucae sp. nov. and Pseudomonas morbosilactucae sp. nov., pathogens causing bacterial rot of lettuce in Japan.</title>
        <authorList>
            <person name="Sawada H."/>
            <person name="Fujikawa T."/>
            <person name="Satou M."/>
        </authorList>
    </citation>
    <scope>NUCLEOTIDE SEQUENCE</scope>
    <source>
        <strain evidence="3">0166_1</strain>
    </source>
</reference>
<organism evidence="3 4">
    <name type="scientific">Capillimicrobium parvum</name>
    <dbReference type="NCBI Taxonomy" id="2884022"/>
    <lineage>
        <taxon>Bacteria</taxon>
        <taxon>Bacillati</taxon>
        <taxon>Actinomycetota</taxon>
        <taxon>Thermoleophilia</taxon>
        <taxon>Solirubrobacterales</taxon>
        <taxon>Capillimicrobiaceae</taxon>
        <taxon>Capillimicrobium</taxon>
    </lineage>
</organism>
<evidence type="ECO:0000256" key="2">
    <source>
        <dbReference type="SAM" id="SignalP"/>
    </source>
</evidence>
<gene>
    <name evidence="3" type="ORF">DSM104329_05098</name>
</gene>
<sequence length="94" mass="10285">MRRALAAAGCALVAQAAPTELSTVPAFFHAYFDRAFAPSSDEAWSPARHTDTLAAPALVAAATTTTKNRAERPTRGPRHRARHKRNSRRGHRPR</sequence>
<dbReference type="AlphaFoldDB" id="A0A9E7C673"/>
<feature type="signal peptide" evidence="2">
    <location>
        <begin position="1"/>
        <end position="16"/>
    </location>
</feature>
<feature type="chain" id="PRO_5039668196" evidence="2">
    <location>
        <begin position="17"/>
        <end position="94"/>
    </location>
</feature>
<evidence type="ECO:0000313" key="3">
    <source>
        <dbReference type="EMBL" id="UGS38668.1"/>
    </source>
</evidence>
<accession>A0A9E7C673</accession>
<evidence type="ECO:0000313" key="4">
    <source>
        <dbReference type="Proteomes" id="UP001162834"/>
    </source>
</evidence>
<feature type="region of interest" description="Disordered" evidence="1">
    <location>
        <begin position="61"/>
        <end position="94"/>
    </location>
</feature>
<protein>
    <submittedName>
        <fullName evidence="3">Uncharacterized protein</fullName>
    </submittedName>
</protein>
<evidence type="ECO:0000256" key="1">
    <source>
        <dbReference type="SAM" id="MobiDB-lite"/>
    </source>
</evidence>
<dbReference type="RefSeq" id="WP_259312686.1">
    <property type="nucleotide sequence ID" value="NZ_CP087164.1"/>
</dbReference>
<dbReference type="EMBL" id="CP087164">
    <property type="protein sequence ID" value="UGS38668.1"/>
    <property type="molecule type" value="Genomic_DNA"/>
</dbReference>
<feature type="compositionally biased region" description="Basic residues" evidence="1">
    <location>
        <begin position="75"/>
        <end position="94"/>
    </location>
</feature>
<keyword evidence="4" id="KW-1185">Reference proteome</keyword>
<name>A0A9E7C673_9ACTN</name>
<keyword evidence="2" id="KW-0732">Signal</keyword>
<proteinExistence type="predicted"/>
<dbReference type="Proteomes" id="UP001162834">
    <property type="component" value="Chromosome"/>
</dbReference>
<dbReference type="KEGG" id="sbae:DSM104329_05098"/>